<dbReference type="EMBL" id="CP038033">
    <property type="protein sequence ID" value="QBQ55797.1"/>
    <property type="molecule type" value="Genomic_DNA"/>
</dbReference>
<evidence type="ECO:0000256" key="3">
    <source>
        <dbReference type="ARBA" id="ARBA00022692"/>
    </source>
</evidence>
<sequence length="262" mass="27506">MKIAVTITLALALLVGLTIGALGGGGSVLTLPIFVYLLGIPAQQAIPMSMLIVGSTSFLGALLHYYYGHFHTKATLLFAVTGMMGAFLGSFLTNKVSQPLLMLIFATLMLTAGIAMLRTRGASQGQQKCHVVRCLAIGAGVGTLTGFLGIGGGFMIVPALVLFAGIPTKNAMGVSLAVITLNSAAGLMGLIQHTSINWKLTLSFLGLALIGMLAGIVIKKSSRATPSQRIRLDYHCASLSHSRCQSLGFLEALRPIAWIFHH</sequence>
<evidence type="ECO:0000313" key="7">
    <source>
        <dbReference type="EMBL" id="QBQ55797.1"/>
    </source>
</evidence>
<dbReference type="RefSeq" id="WP_134359052.1">
    <property type="nucleotide sequence ID" value="NZ_CP038033.1"/>
</dbReference>
<dbReference type="OrthoDB" id="8559161at2"/>
<evidence type="ECO:0000256" key="5">
    <source>
        <dbReference type="ARBA" id="ARBA00023136"/>
    </source>
</evidence>
<dbReference type="GO" id="GO:0005886">
    <property type="term" value="C:plasma membrane"/>
    <property type="evidence" value="ECO:0007669"/>
    <property type="project" value="UniProtKB-SubCell"/>
</dbReference>
<protein>
    <recommendedName>
        <fullName evidence="6">Probable membrane transporter protein</fullName>
    </recommendedName>
</protein>
<feature type="transmembrane region" description="Helical" evidence="6">
    <location>
        <begin position="99"/>
        <end position="119"/>
    </location>
</feature>
<keyword evidence="3 6" id="KW-0812">Transmembrane</keyword>
<evidence type="ECO:0000256" key="6">
    <source>
        <dbReference type="RuleBase" id="RU363041"/>
    </source>
</evidence>
<dbReference type="KEGG" id="nwr:E3U44_15715"/>
<keyword evidence="6" id="KW-1003">Cell membrane</keyword>
<proteinExistence type="inferred from homology"/>
<evidence type="ECO:0000313" key="8">
    <source>
        <dbReference type="Proteomes" id="UP000294325"/>
    </source>
</evidence>
<comment type="similarity">
    <text evidence="2 6">Belongs to the 4-toluene sulfonate uptake permease (TSUP) (TC 2.A.102) family.</text>
</comment>
<reference evidence="7 8" key="1">
    <citation type="submission" date="2019-03" db="EMBL/GenBank/DDBJ databases">
        <title>The genome sequence of Nitrosococcus wardiae strain D1FHST reveals the archetypal metabolic capacity of ammonia-oxidizing Gammaproteobacteria.</title>
        <authorList>
            <person name="Wang L."/>
            <person name="Lim C.K."/>
            <person name="Hanson T.E."/>
            <person name="Dang H."/>
            <person name="Klotz M.G."/>
        </authorList>
    </citation>
    <scope>NUCLEOTIDE SEQUENCE [LARGE SCALE GENOMIC DNA]</scope>
    <source>
        <strain evidence="7 8">D1FHS</strain>
    </source>
</reference>
<keyword evidence="4 6" id="KW-1133">Transmembrane helix</keyword>
<organism evidence="7 8">
    <name type="scientific">Nitrosococcus wardiae</name>
    <dbReference type="NCBI Taxonomy" id="1814290"/>
    <lineage>
        <taxon>Bacteria</taxon>
        <taxon>Pseudomonadati</taxon>
        <taxon>Pseudomonadota</taxon>
        <taxon>Gammaproteobacteria</taxon>
        <taxon>Chromatiales</taxon>
        <taxon>Chromatiaceae</taxon>
        <taxon>Nitrosococcus</taxon>
    </lineage>
</organism>
<accession>A0A4P7C2A0</accession>
<dbReference type="Pfam" id="PF01925">
    <property type="entry name" value="TauE"/>
    <property type="match status" value="1"/>
</dbReference>
<feature type="transmembrane region" description="Helical" evidence="6">
    <location>
        <begin position="44"/>
        <end position="67"/>
    </location>
</feature>
<dbReference type="PANTHER" id="PTHR43701:SF2">
    <property type="entry name" value="MEMBRANE TRANSPORTER PROTEIN YJNA-RELATED"/>
    <property type="match status" value="1"/>
</dbReference>
<name>A0A4P7C2A0_9GAMM</name>
<dbReference type="InterPro" id="IPR002781">
    <property type="entry name" value="TM_pro_TauE-like"/>
</dbReference>
<feature type="transmembrane region" description="Helical" evidence="6">
    <location>
        <begin position="198"/>
        <end position="218"/>
    </location>
</feature>
<dbReference type="Proteomes" id="UP000294325">
    <property type="component" value="Chromosome"/>
</dbReference>
<dbReference type="PANTHER" id="PTHR43701">
    <property type="entry name" value="MEMBRANE TRANSPORTER PROTEIN MJ0441-RELATED"/>
    <property type="match status" value="1"/>
</dbReference>
<feature type="transmembrane region" description="Helical" evidence="6">
    <location>
        <begin position="131"/>
        <end position="164"/>
    </location>
</feature>
<keyword evidence="5 6" id="KW-0472">Membrane</keyword>
<gene>
    <name evidence="7" type="ORF">E3U44_15715</name>
</gene>
<dbReference type="AlphaFoldDB" id="A0A4P7C2A0"/>
<evidence type="ECO:0000256" key="4">
    <source>
        <dbReference type="ARBA" id="ARBA00022989"/>
    </source>
</evidence>
<comment type="subcellular location">
    <subcellularLocation>
        <location evidence="6">Cell membrane</location>
        <topology evidence="6">Multi-pass membrane protein</topology>
    </subcellularLocation>
    <subcellularLocation>
        <location evidence="1">Membrane</location>
        <topology evidence="1">Multi-pass membrane protein</topology>
    </subcellularLocation>
</comment>
<evidence type="ECO:0000256" key="1">
    <source>
        <dbReference type="ARBA" id="ARBA00004141"/>
    </source>
</evidence>
<dbReference type="InterPro" id="IPR051598">
    <property type="entry name" value="TSUP/Inactive_protease-like"/>
</dbReference>
<keyword evidence="8" id="KW-1185">Reference proteome</keyword>
<evidence type="ECO:0000256" key="2">
    <source>
        <dbReference type="ARBA" id="ARBA00009142"/>
    </source>
</evidence>
<feature type="transmembrane region" description="Helical" evidence="6">
    <location>
        <begin position="170"/>
        <end position="191"/>
    </location>
</feature>
<feature type="transmembrane region" description="Helical" evidence="6">
    <location>
        <begin position="74"/>
        <end position="93"/>
    </location>
</feature>